<dbReference type="NCBIfam" id="TIGR00079">
    <property type="entry name" value="pept_deformyl"/>
    <property type="match status" value="1"/>
</dbReference>
<name>A0A1G2F1H3_9BACT</name>
<dbReference type="PANTHER" id="PTHR10458:SF22">
    <property type="entry name" value="PEPTIDE DEFORMYLASE"/>
    <property type="match status" value="1"/>
</dbReference>
<organism evidence="2 3">
    <name type="scientific">Candidatus Niyogibacteria bacterium RIFCSPLOWO2_12_FULL_41_13</name>
    <dbReference type="NCBI Taxonomy" id="1801726"/>
    <lineage>
        <taxon>Bacteria</taxon>
        <taxon>Candidatus Niyogiibacteriota</taxon>
    </lineage>
</organism>
<dbReference type="GO" id="GO:0042586">
    <property type="term" value="F:peptide deformylase activity"/>
    <property type="evidence" value="ECO:0007669"/>
    <property type="project" value="InterPro"/>
</dbReference>
<dbReference type="PANTHER" id="PTHR10458">
    <property type="entry name" value="PEPTIDE DEFORMYLASE"/>
    <property type="match status" value="1"/>
</dbReference>
<dbReference type="STRING" id="1801726.A3H02_01900"/>
<comment type="caution">
    <text evidence="2">The sequence shown here is derived from an EMBL/GenBank/DDBJ whole genome shotgun (WGS) entry which is preliminary data.</text>
</comment>
<dbReference type="InterPro" id="IPR023635">
    <property type="entry name" value="Peptide_deformylase"/>
</dbReference>
<evidence type="ECO:0000313" key="2">
    <source>
        <dbReference type="EMBL" id="OGZ31787.1"/>
    </source>
</evidence>
<evidence type="ECO:0000313" key="3">
    <source>
        <dbReference type="Proteomes" id="UP000176787"/>
    </source>
</evidence>
<dbReference type="AlphaFoldDB" id="A0A1G2F1H3"/>
<gene>
    <name evidence="2" type="ORF">A3H02_01900</name>
</gene>
<accession>A0A1G2F1H3</accession>
<dbReference type="SUPFAM" id="SSF56420">
    <property type="entry name" value="Peptide deformylase"/>
    <property type="match status" value="1"/>
</dbReference>
<proteinExistence type="inferred from homology"/>
<protein>
    <submittedName>
        <fullName evidence="2">Peptide deformylase</fullName>
    </submittedName>
</protein>
<dbReference type="Proteomes" id="UP000176787">
    <property type="component" value="Unassembled WGS sequence"/>
</dbReference>
<evidence type="ECO:0000256" key="1">
    <source>
        <dbReference type="ARBA" id="ARBA00010759"/>
    </source>
</evidence>
<dbReference type="EMBL" id="MHMS01000021">
    <property type="protein sequence ID" value="OGZ31787.1"/>
    <property type="molecule type" value="Genomic_DNA"/>
</dbReference>
<feature type="non-terminal residue" evidence="2">
    <location>
        <position position="1"/>
    </location>
</feature>
<reference evidence="2 3" key="1">
    <citation type="journal article" date="2016" name="Nat. Commun.">
        <title>Thousands of microbial genomes shed light on interconnected biogeochemical processes in an aquifer system.</title>
        <authorList>
            <person name="Anantharaman K."/>
            <person name="Brown C.T."/>
            <person name="Hug L.A."/>
            <person name="Sharon I."/>
            <person name="Castelle C.J."/>
            <person name="Probst A.J."/>
            <person name="Thomas B.C."/>
            <person name="Singh A."/>
            <person name="Wilkins M.J."/>
            <person name="Karaoz U."/>
            <person name="Brodie E.L."/>
            <person name="Williams K.H."/>
            <person name="Hubbard S.S."/>
            <person name="Banfield J.F."/>
        </authorList>
    </citation>
    <scope>NUCLEOTIDE SEQUENCE [LARGE SCALE GENOMIC DNA]</scope>
</reference>
<dbReference type="CDD" id="cd00487">
    <property type="entry name" value="Pep_deformylase"/>
    <property type="match status" value="1"/>
</dbReference>
<dbReference type="InterPro" id="IPR036821">
    <property type="entry name" value="Peptide_deformylase_sf"/>
</dbReference>
<dbReference type="Pfam" id="PF01327">
    <property type="entry name" value="Pep_deformylase"/>
    <property type="match status" value="1"/>
</dbReference>
<dbReference type="PRINTS" id="PR01576">
    <property type="entry name" value="PDEFORMYLASE"/>
</dbReference>
<dbReference type="Gene3D" id="3.90.45.10">
    <property type="entry name" value="Peptide deformylase"/>
    <property type="match status" value="1"/>
</dbReference>
<sequence length="106" mass="12079">APQIGVDKRIFILKDPKKKNYSVFINPKILKLSREGRLTPEGCLSVRDYWGKVKRADKVLAEARDETGKKFEKNFSGLAAQIIQHEVDHLNGVLFVDKAKELEKSK</sequence>
<comment type="similarity">
    <text evidence="1">Belongs to the polypeptide deformylase family.</text>
</comment>